<dbReference type="InParanoid" id="A0A166AS49"/>
<protein>
    <submittedName>
        <fullName evidence="1">Uncharacterized protein</fullName>
    </submittedName>
</protein>
<dbReference type="Gene3D" id="3.80.10.10">
    <property type="entry name" value="Ribonuclease Inhibitor"/>
    <property type="match status" value="1"/>
</dbReference>
<evidence type="ECO:0000313" key="1">
    <source>
        <dbReference type="EMBL" id="KZV94649.1"/>
    </source>
</evidence>
<name>A0A166AS49_EXIGL</name>
<reference evidence="1 2" key="1">
    <citation type="journal article" date="2016" name="Mol. Biol. Evol.">
        <title>Comparative Genomics of Early-Diverging Mushroom-Forming Fungi Provides Insights into the Origins of Lignocellulose Decay Capabilities.</title>
        <authorList>
            <person name="Nagy L.G."/>
            <person name="Riley R."/>
            <person name="Tritt A."/>
            <person name="Adam C."/>
            <person name="Daum C."/>
            <person name="Floudas D."/>
            <person name="Sun H."/>
            <person name="Yadav J.S."/>
            <person name="Pangilinan J."/>
            <person name="Larsson K.H."/>
            <person name="Matsuura K."/>
            <person name="Barry K."/>
            <person name="Labutti K."/>
            <person name="Kuo R."/>
            <person name="Ohm R.A."/>
            <person name="Bhattacharya S.S."/>
            <person name="Shirouzu T."/>
            <person name="Yoshinaga Y."/>
            <person name="Martin F.M."/>
            <person name="Grigoriev I.V."/>
            <person name="Hibbett D.S."/>
        </authorList>
    </citation>
    <scope>NUCLEOTIDE SEQUENCE [LARGE SCALE GENOMIC DNA]</scope>
    <source>
        <strain evidence="1 2">HHB12029</strain>
    </source>
</reference>
<dbReference type="PANTHER" id="PTHR38926">
    <property type="entry name" value="F-BOX DOMAIN CONTAINING PROTEIN, EXPRESSED"/>
    <property type="match status" value="1"/>
</dbReference>
<dbReference type="Proteomes" id="UP000077266">
    <property type="component" value="Unassembled WGS sequence"/>
</dbReference>
<proteinExistence type="predicted"/>
<accession>A0A166AS49</accession>
<evidence type="ECO:0000313" key="2">
    <source>
        <dbReference type="Proteomes" id="UP000077266"/>
    </source>
</evidence>
<dbReference type="EMBL" id="KV425969">
    <property type="protein sequence ID" value="KZV94649.1"/>
    <property type="molecule type" value="Genomic_DNA"/>
</dbReference>
<dbReference type="OrthoDB" id="2269034at2759"/>
<dbReference type="InterPro" id="IPR032675">
    <property type="entry name" value="LRR_dom_sf"/>
</dbReference>
<gene>
    <name evidence="1" type="ORF">EXIGLDRAFT_834851</name>
</gene>
<keyword evidence="2" id="KW-1185">Reference proteome</keyword>
<dbReference type="AlphaFoldDB" id="A0A166AS49"/>
<sequence>MEASPSSSDLSSSLDSLPVELLMDIIESACGSASDDEEAMFGGDDARLPIQLLPFRMSSVCRRWRDHILNVPRAWQRVYLSFRRERLLHAESAAKQTQYLDFILSRAGAAPLHVFVGGAPGTVQDYHRALLDVLCDILPRAQRLSVWTAMETITHRSIFEELALPTPLLQYLSVNSDEFSTSDPAFTRIPLFYDSPRLEELRLCGVKMSFIDCTRYPSLRSLKLSSCAFNPAILAHMGHWWPLIEHVSLESIDSGPWPTTPPPMAPLPRLRSLDTYYSVMAPTLPVYSICIPEFFQYSVRNLQELTLRSMYLSECFVHDVLIPCKHLRALHLHNSTFSQDFWGTWTATPSAAPALRALSFDECQFPDDSGLAFVAFLRERRPGATTSSSDASCAGIDTLRIAQIPQLLRGHILRPNVIKLVRAVVPAVVIQAVVVTVVMGRSGPIENYPDRHQQQGASYVRMVKRLVTSD</sequence>
<dbReference type="PANTHER" id="PTHR38926:SF72">
    <property type="entry name" value="IM:7136021-RELATED"/>
    <property type="match status" value="1"/>
</dbReference>
<dbReference type="SUPFAM" id="SSF52047">
    <property type="entry name" value="RNI-like"/>
    <property type="match status" value="1"/>
</dbReference>
<organism evidence="1 2">
    <name type="scientific">Exidia glandulosa HHB12029</name>
    <dbReference type="NCBI Taxonomy" id="1314781"/>
    <lineage>
        <taxon>Eukaryota</taxon>
        <taxon>Fungi</taxon>
        <taxon>Dikarya</taxon>
        <taxon>Basidiomycota</taxon>
        <taxon>Agaricomycotina</taxon>
        <taxon>Agaricomycetes</taxon>
        <taxon>Auriculariales</taxon>
        <taxon>Exidiaceae</taxon>
        <taxon>Exidia</taxon>
    </lineage>
</organism>